<keyword evidence="4" id="KW-1003">Cell membrane</keyword>
<evidence type="ECO:0000313" key="25">
    <source>
        <dbReference type="EMBL" id="EAY28950.1"/>
    </source>
</evidence>
<dbReference type="InterPro" id="IPR029069">
    <property type="entry name" value="HotDog_dom_sf"/>
</dbReference>
<evidence type="ECO:0000256" key="17">
    <source>
        <dbReference type="ARBA" id="ARBA00040123"/>
    </source>
</evidence>
<comment type="catalytic activity">
    <reaction evidence="13">
        <text>(5Z,8Z,11Z,14Z)-eicosatetraenoyl-CoA + H2O = (5Z,8Z,11Z,14Z)-eicosatetraenoate + CoA + H(+)</text>
        <dbReference type="Rhea" id="RHEA:40151"/>
        <dbReference type="ChEBI" id="CHEBI:15377"/>
        <dbReference type="ChEBI" id="CHEBI:15378"/>
        <dbReference type="ChEBI" id="CHEBI:32395"/>
        <dbReference type="ChEBI" id="CHEBI:57287"/>
        <dbReference type="ChEBI" id="CHEBI:57368"/>
    </reaction>
    <physiologicalReaction direction="left-to-right" evidence="13">
        <dbReference type="Rhea" id="RHEA:40152"/>
    </physiologicalReaction>
</comment>
<proteinExistence type="inferred from homology"/>
<reference evidence="25 26" key="1">
    <citation type="submission" date="2007-01" db="EMBL/GenBank/DDBJ databases">
        <authorList>
            <person name="Haygood M."/>
            <person name="Podell S."/>
            <person name="Anderson C."/>
            <person name="Hopkinson B."/>
            <person name="Roe K."/>
            <person name="Barbeau K."/>
            <person name="Gaasterland T."/>
            <person name="Ferriera S."/>
            <person name="Johnson J."/>
            <person name="Kravitz S."/>
            <person name="Beeson K."/>
            <person name="Sutton G."/>
            <person name="Rogers Y.-H."/>
            <person name="Friedman R."/>
            <person name="Frazier M."/>
            <person name="Venter J.C."/>
        </authorList>
    </citation>
    <scope>NUCLEOTIDE SEQUENCE [LARGE SCALE GENOMIC DNA]</scope>
    <source>
        <strain evidence="25 26">ATCC 23134</strain>
    </source>
</reference>
<comment type="catalytic activity">
    <reaction evidence="19">
        <text>octanoyl-CoA + H2O = octanoate + CoA + H(+)</text>
        <dbReference type="Rhea" id="RHEA:30143"/>
        <dbReference type="ChEBI" id="CHEBI:15377"/>
        <dbReference type="ChEBI" id="CHEBI:15378"/>
        <dbReference type="ChEBI" id="CHEBI:25646"/>
        <dbReference type="ChEBI" id="CHEBI:57287"/>
        <dbReference type="ChEBI" id="CHEBI:57386"/>
    </reaction>
    <physiologicalReaction direction="left-to-right" evidence="19">
        <dbReference type="Rhea" id="RHEA:30144"/>
    </physiologicalReaction>
</comment>
<dbReference type="PANTHER" id="PTHR12418:SF19">
    <property type="entry name" value="ACYL-COENZYME A THIOESTERASE THEM4"/>
    <property type="match status" value="1"/>
</dbReference>
<evidence type="ECO:0000256" key="6">
    <source>
        <dbReference type="ARBA" id="ARBA00022703"/>
    </source>
</evidence>
<organism evidence="25 26">
    <name type="scientific">Microscilla marina ATCC 23134</name>
    <dbReference type="NCBI Taxonomy" id="313606"/>
    <lineage>
        <taxon>Bacteria</taxon>
        <taxon>Pseudomonadati</taxon>
        <taxon>Bacteroidota</taxon>
        <taxon>Cytophagia</taxon>
        <taxon>Cytophagales</taxon>
        <taxon>Microscillaceae</taxon>
        <taxon>Microscilla</taxon>
    </lineage>
</organism>
<keyword evidence="6" id="KW-0053">Apoptosis</keyword>
<evidence type="ECO:0000256" key="7">
    <source>
        <dbReference type="ARBA" id="ARBA00022801"/>
    </source>
</evidence>
<keyword evidence="10" id="KW-0443">Lipid metabolism</keyword>
<dbReference type="SUPFAM" id="SSF54637">
    <property type="entry name" value="Thioesterase/thiol ester dehydrase-isomerase"/>
    <property type="match status" value="1"/>
</dbReference>
<evidence type="ECO:0000256" key="5">
    <source>
        <dbReference type="ARBA" id="ARBA00022490"/>
    </source>
</evidence>
<dbReference type="GO" id="GO:0005737">
    <property type="term" value="C:cytoplasm"/>
    <property type="evidence" value="ECO:0007669"/>
    <property type="project" value="UniProtKB-SubCell"/>
</dbReference>
<keyword evidence="5" id="KW-0963">Cytoplasm</keyword>
<accession>A1ZKY4</accession>
<evidence type="ECO:0000256" key="9">
    <source>
        <dbReference type="ARBA" id="ARBA00022946"/>
    </source>
</evidence>
<keyword evidence="12" id="KW-0966">Cell projection</keyword>
<dbReference type="EMBL" id="AAWS01000013">
    <property type="protein sequence ID" value="EAY28950.1"/>
    <property type="molecule type" value="Genomic_DNA"/>
</dbReference>
<keyword evidence="11" id="KW-0472">Membrane</keyword>
<dbReference type="CDD" id="cd03443">
    <property type="entry name" value="PaaI_thioesterase"/>
    <property type="match status" value="1"/>
</dbReference>
<evidence type="ECO:0000256" key="16">
    <source>
        <dbReference type="ARBA" id="ARBA00038848"/>
    </source>
</evidence>
<evidence type="ECO:0000256" key="13">
    <source>
        <dbReference type="ARBA" id="ARBA00035852"/>
    </source>
</evidence>
<dbReference type="GO" id="GO:0016790">
    <property type="term" value="F:thiolester hydrolase activity"/>
    <property type="evidence" value="ECO:0007669"/>
    <property type="project" value="UniProtKB-ARBA"/>
</dbReference>
<comment type="catalytic activity">
    <reaction evidence="20">
        <text>hexadecanoyl-CoA + H2O = hexadecanoate + CoA + H(+)</text>
        <dbReference type="Rhea" id="RHEA:16645"/>
        <dbReference type="ChEBI" id="CHEBI:7896"/>
        <dbReference type="ChEBI" id="CHEBI:15377"/>
        <dbReference type="ChEBI" id="CHEBI:15378"/>
        <dbReference type="ChEBI" id="CHEBI:57287"/>
        <dbReference type="ChEBI" id="CHEBI:57379"/>
        <dbReference type="EC" id="3.1.2.2"/>
    </reaction>
    <physiologicalReaction direction="left-to-right" evidence="20">
        <dbReference type="Rhea" id="RHEA:16646"/>
    </physiologicalReaction>
</comment>
<evidence type="ECO:0000256" key="3">
    <source>
        <dbReference type="ARBA" id="ARBA00004632"/>
    </source>
</evidence>
<keyword evidence="7" id="KW-0378">Hydrolase</keyword>
<sequence length="180" mass="20217">MGNHHSKKNIMIATQENEGNQIFFQHTMPNNVCFGCGHENHEGLKIKSHWEGDASVCVWESQEKYNGWKGIMNGGIIATIIDCHTMATATMHAYKVEGNRPWNSDPEYRYATGTLTVKYLKPTPNDVPVKLVARVTEVKGRKTVMTCELWSNDQKTAEADVVAIRVYDSSQQNGDNPFKG</sequence>
<evidence type="ECO:0000256" key="14">
    <source>
        <dbReference type="ARBA" id="ARBA00037002"/>
    </source>
</evidence>
<dbReference type="PANTHER" id="PTHR12418">
    <property type="entry name" value="ACYL-COENZYME A THIOESTERASE THEM4"/>
    <property type="match status" value="1"/>
</dbReference>
<comment type="catalytic activity">
    <reaction evidence="22">
        <text>dodecanoyl-CoA + H2O = dodecanoate + CoA + H(+)</text>
        <dbReference type="Rhea" id="RHEA:30135"/>
        <dbReference type="ChEBI" id="CHEBI:15377"/>
        <dbReference type="ChEBI" id="CHEBI:15378"/>
        <dbReference type="ChEBI" id="CHEBI:18262"/>
        <dbReference type="ChEBI" id="CHEBI:57287"/>
        <dbReference type="ChEBI" id="CHEBI:57375"/>
    </reaction>
    <physiologicalReaction direction="left-to-right" evidence="22">
        <dbReference type="Rhea" id="RHEA:30136"/>
    </physiologicalReaction>
</comment>
<evidence type="ECO:0000256" key="20">
    <source>
        <dbReference type="ARBA" id="ARBA00047734"/>
    </source>
</evidence>
<keyword evidence="8" id="KW-0276">Fatty acid metabolism</keyword>
<name>A1ZKY4_MICM2</name>
<evidence type="ECO:0000313" key="26">
    <source>
        <dbReference type="Proteomes" id="UP000004095"/>
    </source>
</evidence>
<evidence type="ECO:0000256" key="10">
    <source>
        <dbReference type="ARBA" id="ARBA00023098"/>
    </source>
</evidence>
<evidence type="ECO:0000256" key="19">
    <source>
        <dbReference type="ARBA" id="ARBA00047588"/>
    </source>
</evidence>
<dbReference type="GO" id="GO:0016020">
    <property type="term" value="C:membrane"/>
    <property type="evidence" value="ECO:0007669"/>
    <property type="project" value="UniProtKB-SubCell"/>
</dbReference>
<dbReference type="InterPro" id="IPR006683">
    <property type="entry name" value="Thioestr_dom"/>
</dbReference>
<keyword evidence="9" id="KW-0809">Transit peptide</keyword>
<keyword evidence="26" id="KW-1185">Reference proteome</keyword>
<dbReference type="Pfam" id="PF03061">
    <property type="entry name" value="4HBT"/>
    <property type="match status" value="1"/>
</dbReference>
<comment type="catalytic activity">
    <reaction evidence="23">
        <text>tetradecanoyl-CoA + H2O = tetradecanoate + CoA + H(+)</text>
        <dbReference type="Rhea" id="RHEA:40119"/>
        <dbReference type="ChEBI" id="CHEBI:15377"/>
        <dbReference type="ChEBI" id="CHEBI:15378"/>
        <dbReference type="ChEBI" id="CHEBI:30807"/>
        <dbReference type="ChEBI" id="CHEBI:57287"/>
        <dbReference type="ChEBI" id="CHEBI:57385"/>
    </reaction>
    <physiologicalReaction direction="left-to-right" evidence="23">
        <dbReference type="Rhea" id="RHEA:40120"/>
    </physiologicalReaction>
</comment>
<dbReference type="Proteomes" id="UP000004095">
    <property type="component" value="Unassembled WGS sequence"/>
</dbReference>
<evidence type="ECO:0000256" key="23">
    <source>
        <dbReference type="ARBA" id="ARBA00048180"/>
    </source>
</evidence>
<comment type="caution">
    <text evidence="25">The sequence shown here is derived from an EMBL/GenBank/DDBJ whole genome shotgun (WGS) entry which is preliminary data.</text>
</comment>
<evidence type="ECO:0000256" key="22">
    <source>
        <dbReference type="ARBA" id="ARBA00048074"/>
    </source>
</evidence>
<evidence type="ECO:0000256" key="11">
    <source>
        <dbReference type="ARBA" id="ARBA00023136"/>
    </source>
</evidence>
<dbReference type="eggNOG" id="COG2050">
    <property type="taxonomic scope" value="Bacteria"/>
</dbReference>
<evidence type="ECO:0000259" key="24">
    <source>
        <dbReference type="Pfam" id="PF03061"/>
    </source>
</evidence>
<evidence type="ECO:0000256" key="15">
    <source>
        <dbReference type="ARBA" id="ARBA00038456"/>
    </source>
</evidence>
<evidence type="ECO:0000256" key="21">
    <source>
        <dbReference type="ARBA" id="ARBA00047969"/>
    </source>
</evidence>
<dbReference type="EC" id="3.1.2.2" evidence="16"/>
<evidence type="ECO:0000256" key="8">
    <source>
        <dbReference type="ARBA" id="ARBA00022832"/>
    </source>
</evidence>
<comment type="subcellular location">
    <subcellularLocation>
        <location evidence="3">Cell projection</location>
        <location evidence="3">Ruffle membrane</location>
    </subcellularLocation>
    <subcellularLocation>
        <location evidence="2">Cytoplasm</location>
    </subcellularLocation>
    <subcellularLocation>
        <location evidence="1">Membrane</location>
        <topology evidence="1">Peripheral membrane protein</topology>
    </subcellularLocation>
</comment>
<gene>
    <name evidence="25" type="ORF">M23134_00104</name>
</gene>
<evidence type="ECO:0000256" key="1">
    <source>
        <dbReference type="ARBA" id="ARBA00004170"/>
    </source>
</evidence>
<comment type="catalytic activity">
    <reaction evidence="21">
        <text>decanoyl-CoA + H2O = decanoate + CoA + H(+)</text>
        <dbReference type="Rhea" id="RHEA:40059"/>
        <dbReference type="ChEBI" id="CHEBI:15377"/>
        <dbReference type="ChEBI" id="CHEBI:15378"/>
        <dbReference type="ChEBI" id="CHEBI:27689"/>
        <dbReference type="ChEBI" id="CHEBI:57287"/>
        <dbReference type="ChEBI" id="CHEBI:61430"/>
    </reaction>
    <physiologicalReaction direction="left-to-right" evidence="21">
        <dbReference type="Rhea" id="RHEA:40060"/>
    </physiologicalReaction>
</comment>
<feature type="domain" description="Thioesterase" evidence="24">
    <location>
        <begin position="70"/>
        <end position="157"/>
    </location>
</feature>
<protein>
    <recommendedName>
        <fullName evidence="17">Acyl-coenzyme A thioesterase THEM4</fullName>
        <ecNumber evidence="16">3.1.2.2</ecNumber>
    </recommendedName>
    <alternativeName>
        <fullName evidence="18">Thioesterase superfamily member 4</fullName>
    </alternativeName>
</protein>
<comment type="similarity">
    <text evidence="15">Belongs to the THEM4/THEM5 thioesterase family.</text>
</comment>
<comment type="catalytic activity">
    <reaction evidence="14">
        <text>(9Z)-octadecenoyl-CoA + H2O = (9Z)-octadecenoate + CoA + H(+)</text>
        <dbReference type="Rhea" id="RHEA:40139"/>
        <dbReference type="ChEBI" id="CHEBI:15377"/>
        <dbReference type="ChEBI" id="CHEBI:15378"/>
        <dbReference type="ChEBI" id="CHEBI:30823"/>
        <dbReference type="ChEBI" id="CHEBI:57287"/>
        <dbReference type="ChEBI" id="CHEBI:57387"/>
    </reaction>
    <physiologicalReaction direction="left-to-right" evidence="14">
        <dbReference type="Rhea" id="RHEA:40140"/>
    </physiologicalReaction>
</comment>
<evidence type="ECO:0000256" key="12">
    <source>
        <dbReference type="ARBA" id="ARBA00023273"/>
    </source>
</evidence>
<dbReference type="InterPro" id="IPR052365">
    <property type="entry name" value="THEM4/THEM5_acyl-CoA_thioest"/>
</dbReference>
<dbReference type="Gene3D" id="3.10.129.10">
    <property type="entry name" value="Hotdog Thioesterase"/>
    <property type="match status" value="1"/>
</dbReference>
<evidence type="ECO:0000256" key="4">
    <source>
        <dbReference type="ARBA" id="ARBA00022475"/>
    </source>
</evidence>
<evidence type="ECO:0000256" key="2">
    <source>
        <dbReference type="ARBA" id="ARBA00004496"/>
    </source>
</evidence>
<evidence type="ECO:0000256" key="18">
    <source>
        <dbReference type="ARBA" id="ARBA00043210"/>
    </source>
</evidence>
<dbReference type="GO" id="GO:0006631">
    <property type="term" value="P:fatty acid metabolic process"/>
    <property type="evidence" value="ECO:0007669"/>
    <property type="project" value="UniProtKB-KW"/>
</dbReference>
<dbReference type="AlphaFoldDB" id="A1ZKY4"/>